<dbReference type="GO" id="GO:0004126">
    <property type="term" value="F:cytidine deaminase activity"/>
    <property type="evidence" value="ECO:0007669"/>
    <property type="project" value="UniProtKB-UniRule"/>
</dbReference>
<keyword evidence="7 12" id="KW-0862">Zinc</keyword>
<dbReference type="Pfam" id="PF00383">
    <property type="entry name" value="dCMP_cyt_deam_1"/>
    <property type="match status" value="1"/>
</dbReference>
<dbReference type="InterPro" id="IPR050202">
    <property type="entry name" value="Cyt/Deoxycyt_deaminase"/>
</dbReference>
<dbReference type="InterPro" id="IPR016193">
    <property type="entry name" value="Cytidine_deaminase-like"/>
</dbReference>
<dbReference type="PROSITE" id="PS51747">
    <property type="entry name" value="CYT_DCMP_DEAMINASES_2"/>
    <property type="match status" value="1"/>
</dbReference>
<evidence type="ECO:0000256" key="11">
    <source>
        <dbReference type="PIRSR" id="PIRSR606262-2"/>
    </source>
</evidence>
<feature type="binding site" evidence="12">
    <location>
        <position position="88"/>
    </location>
    <ligand>
        <name>Zn(2+)</name>
        <dbReference type="ChEBI" id="CHEBI:29105"/>
        <note>catalytic</note>
    </ligand>
</feature>
<dbReference type="FunFam" id="3.40.140.10:FF:000008">
    <property type="entry name" value="Cytidine deaminase"/>
    <property type="match status" value="1"/>
</dbReference>
<dbReference type="EMBL" id="WIXE01012789">
    <property type="protein sequence ID" value="KAK5975657.1"/>
    <property type="molecule type" value="Genomic_DNA"/>
</dbReference>
<dbReference type="NCBIfam" id="TIGR01354">
    <property type="entry name" value="cyt_deam_tetra"/>
    <property type="match status" value="1"/>
</dbReference>
<evidence type="ECO:0000256" key="4">
    <source>
        <dbReference type="ARBA" id="ARBA00012783"/>
    </source>
</evidence>
<keyword evidence="5 12" id="KW-0479">Metal-binding</keyword>
<evidence type="ECO:0000256" key="12">
    <source>
        <dbReference type="PIRSR" id="PIRSR606262-3"/>
    </source>
</evidence>
<protein>
    <recommendedName>
        <fullName evidence="4 13">Cytidine deaminase</fullName>
        <ecNumber evidence="4 13">3.5.4.5</ecNumber>
    </recommendedName>
    <alternativeName>
        <fullName evidence="8 13">Cytidine aminohydrolase</fullName>
    </alternativeName>
</protein>
<feature type="active site" description="Proton donor" evidence="10">
    <location>
        <position position="57"/>
    </location>
</feature>
<feature type="domain" description="CMP/dCMP-type deaminase" evidence="14">
    <location>
        <begin position="3"/>
        <end position="129"/>
    </location>
</feature>
<gene>
    <name evidence="15" type="ORF">GCK32_003988</name>
</gene>
<dbReference type="InterPro" id="IPR002125">
    <property type="entry name" value="CMP_dCMP_dom"/>
</dbReference>
<dbReference type="SUPFAM" id="SSF53927">
    <property type="entry name" value="Cytidine deaminase-like"/>
    <property type="match status" value="1"/>
</dbReference>
<keyword evidence="16" id="KW-1185">Reference proteome</keyword>
<dbReference type="AlphaFoldDB" id="A0AAN8FK57"/>
<comment type="catalytic activity">
    <reaction evidence="13">
        <text>2'-deoxycytidine + H2O + H(+) = 2'-deoxyuridine + NH4(+)</text>
        <dbReference type="Rhea" id="RHEA:13433"/>
        <dbReference type="ChEBI" id="CHEBI:15377"/>
        <dbReference type="ChEBI" id="CHEBI:15378"/>
        <dbReference type="ChEBI" id="CHEBI:15698"/>
        <dbReference type="ChEBI" id="CHEBI:16450"/>
        <dbReference type="ChEBI" id="CHEBI:28938"/>
        <dbReference type="EC" id="3.5.4.5"/>
    </reaction>
</comment>
<dbReference type="GO" id="GO:0042802">
    <property type="term" value="F:identical protein binding"/>
    <property type="evidence" value="ECO:0007669"/>
    <property type="project" value="UniProtKB-ARBA"/>
</dbReference>
<evidence type="ECO:0000313" key="15">
    <source>
        <dbReference type="EMBL" id="KAK5975657.1"/>
    </source>
</evidence>
<comment type="catalytic activity">
    <reaction evidence="9 13">
        <text>cytidine + H2O + H(+) = uridine + NH4(+)</text>
        <dbReference type="Rhea" id="RHEA:16069"/>
        <dbReference type="ChEBI" id="CHEBI:15377"/>
        <dbReference type="ChEBI" id="CHEBI:15378"/>
        <dbReference type="ChEBI" id="CHEBI:16704"/>
        <dbReference type="ChEBI" id="CHEBI:17562"/>
        <dbReference type="ChEBI" id="CHEBI:28938"/>
        <dbReference type="EC" id="3.5.4.5"/>
    </reaction>
</comment>
<dbReference type="NCBIfam" id="NF004064">
    <property type="entry name" value="PRK05578.1"/>
    <property type="match status" value="1"/>
</dbReference>
<organism evidence="15 16">
    <name type="scientific">Trichostrongylus colubriformis</name>
    <name type="common">Black scour worm</name>
    <dbReference type="NCBI Taxonomy" id="6319"/>
    <lineage>
        <taxon>Eukaryota</taxon>
        <taxon>Metazoa</taxon>
        <taxon>Ecdysozoa</taxon>
        <taxon>Nematoda</taxon>
        <taxon>Chromadorea</taxon>
        <taxon>Rhabditida</taxon>
        <taxon>Rhabditina</taxon>
        <taxon>Rhabditomorpha</taxon>
        <taxon>Strongyloidea</taxon>
        <taxon>Trichostrongylidae</taxon>
        <taxon>Trichostrongylus</taxon>
    </lineage>
</organism>
<evidence type="ECO:0000256" key="6">
    <source>
        <dbReference type="ARBA" id="ARBA00022801"/>
    </source>
</evidence>
<reference evidence="15 16" key="1">
    <citation type="submission" date="2019-10" db="EMBL/GenBank/DDBJ databases">
        <title>Assembly and Annotation for the nematode Trichostrongylus colubriformis.</title>
        <authorList>
            <person name="Martin J."/>
        </authorList>
    </citation>
    <scope>NUCLEOTIDE SEQUENCE [LARGE SCALE GENOMIC DNA]</scope>
    <source>
        <strain evidence="15">G859</strain>
        <tissue evidence="15">Whole worm</tissue>
    </source>
</reference>
<sequence>MGVSDEQLLQQAIDVMKNAYCPYSKFPVGAALLTDDDTIVLGVNCENASYGATICAERSAMTAALTRGYRKFKAIAISTEMEEPASPCGMCRQFLIEFGDFKVILGSSRSNSVTTSSTVSLLPLAFTPVSLDEHSKQAAKA</sequence>
<evidence type="ECO:0000256" key="8">
    <source>
        <dbReference type="ARBA" id="ARBA00032005"/>
    </source>
</evidence>
<comment type="function">
    <text evidence="2 13">This enzyme scavenges exogenous and endogenous cytidine and 2'-deoxycytidine for UMP synthesis.</text>
</comment>
<evidence type="ECO:0000256" key="5">
    <source>
        <dbReference type="ARBA" id="ARBA00022723"/>
    </source>
</evidence>
<dbReference type="PANTHER" id="PTHR11644">
    <property type="entry name" value="CYTIDINE DEAMINASE"/>
    <property type="match status" value="1"/>
</dbReference>
<dbReference type="InterPro" id="IPR006262">
    <property type="entry name" value="Cyt_deam_tetra"/>
</dbReference>
<dbReference type="CDD" id="cd01283">
    <property type="entry name" value="cytidine_deaminase"/>
    <property type="match status" value="1"/>
</dbReference>
<evidence type="ECO:0000256" key="2">
    <source>
        <dbReference type="ARBA" id="ARBA00003949"/>
    </source>
</evidence>
<evidence type="ECO:0000256" key="13">
    <source>
        <dbReference type="RuleBase" id="RU364006"/>
    </source>
</evidence>
<dbReference type="PANTHER" id="PTHR11644:SF11">
    <property type="entry name" value="CYTIDINE DEAMINASE"/>
    <property type="match status" value="1"/>
</dbReference>
<dbReference type="GO" id="GO:0072527">
    <property type="term" value="P:pyrimidine-containing compound metabolic process"/>
    <property type="evidence" value="ECO:0007669"/>
    <property type="project" value="UniProtKB-ARBA"/>
</dbReference>
<feature type="binding site" evidence="12">
    <location>
        <position position="91"/>
    </location>
    <ligand>
        <name>Zn(2+)</name>
        <dbReference type="ChEBI" id="CHEBI:29105"/>
        <note>catalytic</note>
    </ligand>
</feature>
<dbReference type="InterPro" id="IPR016192">
    <property type="entry name" value="APOBEC/CMP_deaminase_Zn-bd"/>
</dbReference>
<evidence type="ECO:0000256" key="10">
    <source>
        <dbReference type="PIRSR" id="PIRSR606262-1"/>
    </source>
</evidence>
<dbReference type="GO" id="GO:0005829">
    <property type="term" value="C:cytosol"/>
    <property type="evidence" value="ECO:0007669"/>
    <property type="project" value="TreeGrafter"/>
</dbReference>
<comment type="caution">
    <text evidence="15">The sequence shown here is derived from an EMBL/GenBank/DDBJ whole genome shotgun (WGS) entry which is preliminary data.</text>
</comment>
<dbReference type="Proteomes" id="UP001331761">
    <property type="component" value="Unassembled WGS sequence"/>
</dbReference>
<evidence type="ECO:0000256" key="3">
    <source>
        <dbReference type="ARBA" id="ARBA00006576"/>
    </source>
</evidence>
<evidence type="ECO:0000256" key="1">
    <source>
        <dbReference type="ARBA" id="ARBA00001947"/>
    </source>
</evidence>
<feature type="binding site" evidence="12">
    <location>
        <position position="55"/>
    </location>
    <ligand>
        <name>Zn(2+)</name>
        <dbReference type="ChEBI" id="CHEBI:29105"/>
        <note>catalytic</note>
    </ligand>
</feature>
<dbReference type="Gene3D" id="3.40.140.10">
    <property type="entry name" value="Cytidine Deaminase, domain 2"/>
    <property type="match status" value="1"/>
</dbReference>
<comment type="cofactor">
    <cofactor evidence="1 12 13">
        <name>Zn(2+)</name>
        <dbReference type="ChEBI" id="CHEBI:29105"/>
    </cofactor>
</comment>
<name>A0AAN8FK57_TRICO</name>
<comment type="similarity">
    <text evidence="3 13">Belongs to the cytidine and deoxycytidylate deaminase family.</text>
</comment>
<dbReference type="GO" id="GO:0008270">
    <property type="term" value="F:zinc ion binding"/>
    <property type="evidence" value="ECO:0007669"/>
    <property type="project" value="UniProtKB-UniRule"/>
</dbReference>
<dbReference type="GO" id="GO:0055086">
    <property type="term" value="P:nucleobase-containing small molecule metabolic process"/>
    <property type="evidence" value="ECO:0007669"/>
    <property type="project" value="UniProtKB-ARBA"/>
</dbReference>
<evidence type="ECO:0000256" key="7">
    <source>
        <dbReference type="ARBA" id="ARBA00022833"/>
    </source>
</evidence>
<evidence type="ECO:0000313" key="16">
    <source>
        <dbReference type="Proteomes" id="UP001331761"/>
    </source>
</evidence>
<evidence type="ECO:0000259" key="14">
    <source>
        <dbReference type="PROSITE" id="PS51747"/>
    </source>
</evidence>
<dbReference type="EC" id="3.5.4.5" evidence="4 13"/>
<evidence type="ECO:0000256" key="9">
    <source>
        <dbReference type="ARBA" id="ARBA00049558"/>
    </source>
</evidence>
<proteinExistence type="inferred from homology"/>
<keyword evidence="6 13" id="KW-0378">Hydrolase</keyword>
<feature type="binding site" evidence="11">
    <location>
        <begin position="44"/>
        <end position="50"/>
    </location>
    <ligand>
        <name>substrate</name>
    </ligand>
</feature>
<dbReference type="PROSITE" id="PS00903">
    <property type="entry name" value="CYT_DCMP_DEAMINASES_1"/>
    <property type="match status" value="1"/>
</dbReference>
<accession>A0AAN8FK57</accession>